<gene>
    <name evidence="2" type="ORF">HMPREF9710_03963</name>
</gene>
<dbReference type="SUPFAM" id="SSF55729">
    <property type="entry name" value="Acyl-CoA N-acyltransferases (Nat)"/>
    <property type="match status" value="1"/>
</dbReference>
<dbReference type="OrthoDB" id="9783696at2"/>
<comment type="caution">
    <text evidence="2">The sequence shown here is derived from an EMBL/GenBank/DDBJ whole genome shotgun (WGS) entry which is preliminary data.</text>
</comment>
<dbReference type="Pfam" id="PF21926">
    <property type="entry name" value="FeeM"/>
    <property type="match status" value="1"/>
</dbReference>
<dbReference type="eggNOG" id="COG0476">
    <property type="taxonomic scope" value="Bacteria"/>
</dbReference>
<accession>K9DC04</accession>
<protein>
    <recommendedName>
        <fullName evidence="1">N-acyl amino acid synthase FeeM catalytic core domain-containing protein</fullName>
    </recommendedName>
</protein>
<dbReference type="Gene3D" id="3.40.630.30">
    <property type="match status" value="1"/>
</dbReference>
<dbReference type="STRING" id="47229.LO55_4983"/>
<sequence>MTRTRYGLRSPDSPDGRSGASLLIERMYAWRGYQAARLDADDPYRITLTASDRDEVVGTLTIGIDAGHGLMADHMYKQELDGFRRDGARLAEVTKLAFDHSVQSKHALASVFHLAFIYAREMHGCTDAVIEVNPRHRRFYQRMLGFRQVGDLRTNPRVNAPSYLLHVSLAYVAEQVEAVGGAFKRGIDTGERSFYPYFFSPEEERGIAARLLRTEAVDTGPSQDVASRWAQEKSLGS</sequence>
<dbReference type="InterPro" id="IPR016181">
    <property type="entry name" value="Acyl_CoA_acyltransferase"/>
</dbReference>
<name>K9DC04_9BURK</name>
<dbReference type="RefSeq" id="WP_005669320.1">
    <property type="nucleotide sequence ID" value="NZ_JH992924.1"/>
</dbReference>
<dbReference type="Proteomes" id="UP000009874">
    <property type="component" value="Unassembled WGS sequence"/>
</dbReference>
<dbReference type="PATRIC" id="fig|883126.3.peg.3991"/>
<dbReference type="EMBL" id="AGZI01000049">
    <property type="protein sequence ID" value="EKU80796.1"/>
    <property type="molecule type" value="Genomic_DNA"/>
</dbReference>
<evidence type="ECO:0000313" key="2">
    <source>
        <dbReference type="EMBL" id="EKU80796.1"/>
    </source>
</evidence>
<organism evidence="2 3">
    <name type="scientific">Massilia timonae CCUG 45783</name>
    <dbReference type="NCBI Taxonomy" id="883126"/>
    <lineage>
        <taxon>Bacteria</taxon>
        <taxon>Pseudomonadati</taxon>
        <taxon>Pseudomonadota</taxon>
        <taxon>Betaproteobacteria</taxon>
        <taxon>Burkholderiales</taxon>
        <taxon>Oxalobacteraceae</taxon>
        <taxon>Telluria group</taxon>
        <taxon>Massilia</taxon>
    </lineage>
</organism>
<reference evidence="2 3" key="1">
    <citation type="submission" date="2012-09" db="EMBL/GenBank/DDBJ databases">
        <title>The Genome Sequence of Massilia timonae CCUG 45783.</title>
        <authorList>
            <consortium name="The Broad Institute Genome Sequencing Platform"/>
            <person name="Earl A."/>
            <person name="Ward D."/>
            <person name="Feldgarden M."/>
            <person name="Gevers D."/>
            <person name="Huys G."/>
            <person name="Walker B."/>
            <person name="Young S.K."/>
            <person name="Zeng Q."/>
            <person name="Gargeya S."/>
            <person name="Fitzgerald M."/>
            <person name="Haas B."/>
            <person name="Abouelleil A."/>
            <person name="Alvarado L."/>
            <person name="Arachchi H.M."/>
            <person name="Berlin A.M."/>
            <person name="Chapman S.B."/>
            <person name="Goldberg J."/>
            <person name="Griggs A."/>
            <person name="Gujja S."/>
            <person name="Hansen M."/>
            <person name="Howarth C."/>
            <person name="Imamovic A."/>
            <person name="Larimer J."/>
            <person name="McCowen C."/>
            <person name="Montmayeur A."/>
            <person name="Murphy C."/>
            <person name="Neiman D."/>
            <person name="Pearson M."/>
            <person name="Priest M."/>
            <person name="Roberts A."/>
            <person name="Saif S."/>
            <person name="Shea T."/>
            <person name="Sisk P."/>
            <person name="Sykes S."/>
            <person name="Wortman J."/>
            <person name="Nusbaum C."/>
            <person name="Birren B."/>
        </authorList>
    </citation>
    <scope>NUCLEOTIDE SEQUENCE [LARGE SCALE GENOMIC DNA]</scope>
    <source>
        <strain evidence="2 3">CCUG 45783</strain>
    </source>
</reference>
<dbReference type="InterPro" id="IPR054597">
    <property type="entry name" value="FeeM_cat"/>
</dbReference>
<dbReference type="AlphaFoldDB" id="K9DC04"/>
<evidence type="ECO:0000313" key="3">
    <source>
        <dbReference type="Proteomes" id="UP000009874"/>
    </source>
</evidence>
<keyword evidence="3" id="KW-1185">Reference proteome</keyword>
<evidence type="ECO:0000259" key="1">
    <source>
        <dbReference type="Pfam" id="PF21926"/>
    </source>
</evidence>
<proteinExistence type="predicted"/>
<feature type="domain" description="N-acyl amino acid synthase FeeM catalytic core" evidence="1">
    <location>
        <begin position="20"/>
        <end position="167"/>
    </location>
</feature>
<dbReference type="HOGENOM" id="CLU_080974_0_0_4"/>